<protein>
    <submittedName>
        <fullName evidence="1">Uncharacterized protein</fullName>
    </submittedName>
</protein>
<name>A0A0E9XZJ4_ANGAN</name>
<organism evidence="1">
    <name type="scientific">Anguilla anguilla</name>
    <name type="common">European freshwater eel</name>
    <name type="synonym">Muraena anguilla</name>
    <dbReference type="NCBI Taxonomy" id="7936"/>
    <lineage>
        <taxon>Eukaryota</taxon>
        <taxon>Metazoa</taxon>
        <taxon>Chordata</taxon>
        <taxon>Craniata</taxon>
        <taxon>Vertebrata</taxon>
        <taxon>Euteleostomi</taxon>
        <taxon>Actinopterygii</taxon>
        <taxon>Neopterygii</taxon>
        <taxon>Teleostei</taxon>
        <taxon>Anguilliformes</taxon>
        <taxon>Anguillidae</taxon>
        <taxon>Anguilla</taxon>
    </lineage>
</organism>
<reference evidence="1" key="2">
    <citation type="journal article" date="2015" name="Fish Shellfish Immunol.">
        <title>Early steps in the European eel (Anguilla anguilla)-Vibrio vulnificus interaction in the gills: Role of the RtxA13 toxin.</title>
        <authorList>
            <person name="Callol A."/>
            <person name="Pajuelo D."/>
            <person name="Ebbesson L."/>
            <person name="Teles M."/>
            <person name="MacKenzie S."/>
            <person name="Amaro C."/>
        </authorList>
    </citation>
    <scope>NUCLEOTIDE SEQUENCE</scope>
</reference>
<sequence>MHNRKKDKSTGN</sequence>
<accession>A0A0E9XZJ4</accession>
<proteinExistence type="predicted"/>
<evidence type="ECO:0000313" key="1">
    <source>
        <dbReference type="EMBL" id="JAI08173.1"/>
    </source>
</evidence>
<reference evidence="1" key="1">
    <citation type="submission" date="2014-11" db="EMBL/GenBank/DDBJ databases">
        <authorList>
            <person name="Amaro Gonzalez C."/>
        </authorList>
    </citation>
    <scope>NUCLEOTIDE SEQUENCE</scope>
</reference>
<dbReference type="EMBL" id="GBXM01000405">
    <property type="protein sequence ID" value="JAI08173.1"/>
    <property type="molecule type" value="Transcribed_RNA"/>
</dbReference>